<dbReference type="AlphaFoldDB" id="G3HKH2"/>
<dbReference type="EMBL" id="JH000460">
    <property type="protein sequence ID" value="EGW04051.1"/>
    <property type="molecule type" value="Genomic_DNA"/>
</dbReference>
<protein>
    <submittedName>
        <fullName evidence="1">Uncharacterized protein</fullName>
    </submittedName>
</protein>
<accession>G3HKH2</accession>
<evidence type="ECO:0000313" key="1">
    <source>
        <dbReference type="EMBL" id="EGW04051.1"/>
    </source>
</evidence>
<sequence>MLAQDTPVLFPDSDRTCQQTVKAAVRKERLLQQGDGGLDGMVRPGGRMAFLARWASSSFGPVYTEFSLGGGARSLSDHSRRWLED</sequence>
<dbReference type="Proteomes" id="UP000001075">
    <property type="component" value="Unassembled WGS sequence"/>
</dbReference>
<gene>
    <name evidence="1" type="ORF">I79_011197</name>
</gene>
<organism evidence="1 2">
    <name type="scientific">Cricetulus griseus</name>
    <name type="common">Chinese hamster</name>
    <name type="synonym">Cricetulus barabensis griseus</name>
    <dbReference type="NCBI Taxonomy" id="10029"/>
    <lineage>
        <taxon>Eukaryota</taxon>
        <taxon>Metazoa</taxon>
        <taxon>Chordata</taxon>
        <taxon>Craniata</taxon>
        <taxon>Vertebrata</taxon>
        <taxon>Euteleostomi</taxon>
        <taxon>Mammalia</taxon>
        <taxon>Eutheria</taxon>
        <taxon>Euarchontoglires</taxon>
        <taxon>Glires</taxon>
        <taxon>Rodentia</taxon>
        <taxon>Myomorpha</taxon>
        <taxon>Muroidea</taxon>
        <taxon>Cricetidae</taxon>
        <taxon>Cricetinae</taxon>
        <taxon>Cricetulus</taxon>
    </lineage>
</organism>
<name>G3HKH2_CRIGR</name>
<proteinExistence type="predicted"/>
<reference evidence="2" key="1">
    <citation type="journal article" date="2011" name="Nat. Biotechnol.">
        <title>The genomic sequence of the Chinese hamster ovary (CHO)-K1 cell line.</title>
        <authorList>
            <person name="Xu X."/>
            <person name="Nagarajan H."/>
            <person name="Lewis N.E."/>
            <person name="Pan S."/>
            <person name="Cai Z."/>
            <person name="Liu X."/>
            <person name="Chen W."/>
            <person name="Xie M."/>
            <person name="Wang W."/>
            <person name="Hammond S."/>
            <person name="Andersen M.R."/>
            <person name="Neff N."/>
            <person name="Passarelli B."/>
            <person name="Koh W."/>
            <person name="Fan H.C."/>
            <person name="Wang J."/>
            <person name="Gui Y."/>
            <person name="Lee K.H."/>
            <person name="Betenbaugh M.J."/>
            <person name="Quake S.R."/>
            <person name="Famili I."/>
            <person name="Palsson B.O."/>
            <person name="Wang J."/>
        </authorList>
    </citation>
    <scope>NUCLEOTIDE SEQUENCE [LARGE SCALE GENOMIC DNA]</scope>
    <source>
        <strain evidence="2">CHO K1 cell line</strain>
    </source>
</reference>
<evidence type="ECO:0000313" key="2">
    <source>
        <dbReference type="Proteomes" id="UP000001075"/>
    </source>
</evidence>
<dbReference type="InParanoid" id="G3HKH2"/>